<evidence type="ECO:0000256" key="14">
    <source>
        <dbReference type="ARBA" id="ARBA00048721"/>
    </source>
</evidence>
<evidence type="ECO:0000256" key="2">
    <source>
        <dbReference type="ARBA" id="ARBA00004173"/>
    </source>
</evidence>
<comment type="pathway">
    <text evidence="3 16">Cofactor biosynthesis; NAD(+) biosynthesis; NAD(+) from nicotinamide D-ribonucleotide: step 1/1.</text>
</comment>
<evidence type="ECO:0000256" key="5">
    <source>
        <dbReference type="ARBA" id="ARBA00007064"/>
    </source>
</evidence>
<dbReference type="AlphaFoldDB" id="A0AAW2I6G9"/>
<comment type="cofactor">
    <cofactor evidence="1">
        <name>Mg(2+)</name>
        <dbReference type="ChEBI" id="CHEBI:18420"/>
    </cofactor>
</comment>
<evidence type="ECO:0000256" key="16">
    <source>
        <dbReference type="RuleBase" id="RU362021"/>
    </source>
</evidence>
<keyword evidence="10 16" id="KW-0547">Nucleotide-binding</keyword>
<dbReference type="CDD" id="cd09286">
    <property type="entry name" value="NMNAT_Eukarya"/>
    <property type="match status" value="1"/>
</dbReference>
<keyword evidence="13" id="KW-0496">Mitochondrion</keyword>
<dbReference type="GO" id="GO:0005759">
    <property type="term" value="C:mitochondrial matrix"/>
    <property type="evidence" value="ECO:0007669"/>
    <property type="project" value="UniProtKB-ARBA"/>
</dbReference>
<dbReference type="GO" id="GO:0005524">
    <property type="term" value="F:ATP binding"/>
    <property type="evidence" value="ECO:0007669"/>
    <property type="project" value="UniProtKB-KW"/>
</dbReference>
<evidence type="ECO:0000256" key="11">
    <source>
        <dbReference type="ARBA" id="ARBA00022840"/>
    </source>
</evidence>
<reference evidence="18" key="1">
    <citation type="journal article" date="2024" name="Gigascience">
        <title>Chromosome-level genome of the poultry shaft louse Menopon gallinae provides insight into the host-switching and adaptive evolution of parasitic lice.</title>
        <authorList>
            <person name="Xu Y."/>
            <person name="Ma L."/>
            <person name="Liu S."/>
            <person name="Liang Y."/>
            <person name="Liu Q."/>
            <person name="He Z."/>
            <person name="Tian L."/>
            <person name="Duan Y."/>
            <person name="Cai W."/>
            <person name="Li H."/>
            <person name="Song F."/>
        </authorList>
    </citation>
    <scope>NUCLEOTIDE SEQUENCE</scope>
    <source>
        <strain evidence="18">Cailab_2023a</strain>
    </source>
</reference>
<dbReference type="GO" id="GO:0004515">
    <property type="term" value="F:nicotinate-nucleotide adenylyltransferase activity"/>
    <property type="evidence" value="ECO:0007669"/>
    <property type="project" value="UniProtKB-EC"/>
</dbReference>
<dbReference type="EMBL" id="JARGDH010000002">
    <property type="protein sequence ID" value="KAL0277461.1"/>
    <property type="molecule type" value="Genomic_DNA"/>
</dbReference>
<gene>
    <name evidence="18" type="ORF">PYX00_004727</name>
</gene>
<dbReference type="PANTHER" id="PTHR12039:SF0">
    <property type="entry name" value="NICOTINAMIDE-NUCLEOTIDE ADENYLYLTRANSFERASE"/>
    <property type="match status" value="1"/>
</dbReference>
<dbReference type="EC" id="2.7.7.1" evidence="16"/>
<keyword evidence="7 16" id="KW-0662">Pyridine nucleotide biosynthesis</keyword>
<keyword evidence="8 16" id="KW-0808">Transferase</keyword>
<comment type="function">
    <text evidence="15">Catalyzes the formation of NAD(+) from nicotinamide mononucleotide (NMN) and ATP. Can also use the deamidated form; nicotinic acid mononucleotide (NaMN) as substrate with the same efficiency. Can use triazofurin monophosphate (TrMP) as substrate. Can also use GTP and ITP as nucleotide donors. Also catalyzes the reverse reaction, i.e. the pyrophosphorolytic cleavage of NAD(+). For the pyrophosphorolytic activity, can use NAD(+), NADH, NaAD, nicotinic acid adenine dinucleotide phosphate (NHD), nicotinamide guanine dinucleotide (NGD) as substrates. Fails to cleave phosphorylated dinucleotides NADP(+), NADPH and NaADP(+). Protects against axonal degeneration following injury. May be involved in the maintenance of axonal integrity. Also functions as a stress-response chaperone protein that prevents toxic aggregation of proteins; this function may be independent of its NAD(+) synthesis activity.</text>
</comment>
<dbReference type="GO" id="GO:0009435">
    <property type="term" value="P:NAD+ biosynthetic process"/>
    <property type="evidence" value="ECO:0007669"/>
    <property type="project" value="InterPro"/>
</dbReference>
<dbReference type="FunFam" id="3.40.50.620:FF:000221">
    <property type="entry name" value="Nicotinamide/nicotinic acid mononucleotide adenylyltransferase 3"/>
    <property type="match status" value="1"/>
</dbReference>
<comment type="catalytic activity">
    <reaction evidence="16">
        <text>beta-nicotinamide D-ribonucleotide + ATP + H(+) = diphosphate + NAD(+)</text>
        <dbReference type="Rhea" id="RHEA:21360"/>
        <dbReference type="ChEBI" id="CHEBI:14649"/>
        <dbReference type="ChEBI" id="CHEBI:15378"/>
        <dbReference type="ChEBI" id="CHEBI:30616"/>
        <dbReference type="ChEBI" id="CHEBI:33019"/>
        <dbReference type="ChEBI" id="CHEBI:57540"/>
        <dbReference type="EC" id="2.7.7.1"/>
    </reaction>
</comment>
<dbReference type="NCBIfam" id="TIGR00482">
    <property type="entry name" value="nicotinate (nicotinamide) nucleotide adenylyltransferase"/>
    <property type="match status" value="1"/>
</dbReference>
<comment type="pathway">
    <text evidence="4">Cofactor biosynthesis; NAD(+) biosynthesis; deamido-NAD(+) from nicotinate D-ribonucleotide: step 1/1.</text>
</comment>
<comment type="similarity">
    <text evidence="5 16">Belongs to the eukaryotic NMN adenylyltransferase family.</text>
</comment>
<dbReference type="InterPro" id="IPR014729">
    <property type="entry name" value="Rossmann-like_a/b/a_fold"/>
</dbReference>
<comment type="caution">
    <text evidence="18">The sequence shown here is derived from an EMBL/GenBank/DDBJ whole genome shotgun (WGS) entry which is preliminary data.</text>
</comment>
<accession>A0AAW2I6G9</accession>
<comment type="subunit">
    <text evidence="6">Homotetramer.</text>
</comment>
<protein>
    <recommendedName>
        <fullName evidence="16">Nicotinamide-nucleotide adenylyltransferase</fullName>
        <ecNumber evidence="16">2.7.7.1</ecNumber>
        <ecNumber evidence="16">2.7.7.18</ecNumber>
    </recommendedName>
</protein>
<keyword evidence="9 16" id="KW-0548">Nucleotidyltransferase</keyword>
<feature type="domain" description="Cytidyltransferase-like" evidence="17">
    <location>
        <begin position="9"/>
        <end position="223"/>
    </location>
</feature>
<comment type="subcellular location">
    <subcellularLocation>
        <location evidence="2">Mitochondrion</location>
    </subcellularLocation>
</comment>
<dbReference type="Pfam" id="PF01467">
    <property type="entry name" value="CTP_transf_like"/>
    <property type="match status" value="1"/>
</dbReference>
<evidence type="ECO:0000256" key="6">
    <source>
        <dbReference type="ARBA" id="ARBA00011881"/>
    </source>
</evidence>
<evidence type="ECO:0000256" key="9">
    <source>
        <dbReference type="ARBA" id="ARBA00022695"/>
    </source>
</evidence>
<keyword evidence="12 16" id="KW-0520">NAD</keyword>
<organism evidence="18">
    <name type="scientific">Menopon gallinae</name>
    <name type="common">poultry shaft louse</name>
    <dbReference type="NCBI Taxonomy" id="328185"/>
    <lineage>
        <taxon>Eukaryota</taxon>
        <taxon>Metazoa</taxon>
        <taxon>Ecdysozoa</taxon>
        <taxon>Arthropoda</taxon>
        <taxon>Hexapoda</taxon>
        <taxon>Insecta</taxon>
        <taxon>Pterygota</taxon>
        <taxon>Neoptera</taxon>
        <taxon>Paraneoptera</taxon>
        <taxon>Psocodea</taxon>
        <taxon>Troctomorpha</taxon>
        <taxon>Phthiraptera</taxon>
        <taxon>Amblycera</taxon>
        <taxon>Menoponidae</taxon>
        <taxon>Menopon</taxon>
    </lineage>
</organism>
<keyword evidence="11 16" id="KW-0067">ATP-binding</keyword>
<dbReference type="EC" id="2.7.7.18" evidence="16"/>
<sequence>MAPIKVILLACGSFNPPTNMHLRMFEVARDNLHRMGQYKVIGGIISPVHDSYGKKDLAPSSYRCEMLKLALQSSDWIKVSSWESSQESWSKTNQVLLYHQNLLNSILNNDRTESQNANHINSNYEVNDADSWMTNDIRNCQGPVQIKLLCGADLLQSFGVPGLWAETDIERIVSQHGLVVISRQGYDPYRFIYESDILTRNQNNIIVINEWVTNDISSTKIRRALRRQESVKYLIEDSVIHFIRKHGLYGCMKNDL</sequence>
<evidence type="ECO:0000256" key="15">
    <source>
        <dbReference type="ARBA" id="ARBA00093425"/>
    </source>
</evidence>
<evidence type="ECO:0000313" key="18">
    <source>
        <dbReference type="EMBL" id="KAL0277461.1"/>
    </source>
</evidence>
<evidence type="ECO:0000259" key="17">
    <source>
        <dbReference type="Pfam" id="PF01467"/>
    </source>
</evidence>
<evidence type="ECO:0000256" key="13">
    <source>
        <dbReference type="ARBA" id="ARBA00023128"/>
    </source>
</evidence>
<evidence type="ECO:0000256" key="12">
    <source>
        <dbReference type="ARBA" id="ARBA00023027"/>
    </source>
</evidence>
<dbReference type="InterPro" id="IPR045094">
    <property type="entry name" value="NMNAT_euk"/>
</dbReference>
<dbReference type="GO" id="GO:0000309">
    <property type="term" value="F:nicotinamide-nucleotide adenylyltransferase activity"/>
    <property type="evidence" value="ECO:0007669"/>
    <property type="project" value="UniProtKB-EC"/>
</dbReference>
<evidence type="ECO:0000256" key="10">
    <source>
        <dbReference type="ARBA" id="ARBA00022741"/>
    </source>
</evidence>
<dbReference type="InterPro" id="IPR004821">
    <property type="entry name" value="Cyt_trans-like"/>
</dbReference>
<dbReference type="PANTHER" id="PTHR12039">
    <property type="entry name" value="NICOTINAMIDE MONONUCLEOTIDE ADENYLYLTRANSFERASE"/>
    <property type="match status" value="1"/>
</dbReference>
<dbReference type="InterPro" id="IPR051182">
    <property type="entry name" value="Euk_NMN_adenylyltrnsfrase"/>
</dbReference>
<evidence type="ECO:0000256" key="7">
    <source>
        <dbReference type="ARBA" id="ARBA00022642"/>
    </source>
</evidence>
<name>A0AAW2I6G9_9NEOP</name>
<evidence type="ECO:0000256" key="3">
    <source>
        <dbReference type="ARBA" id="ARBA00004658"/>
    </source>
</evidence>
<proteinExistence type="inferred from homology"/>
<evidence type="ECO:0000256" key="1">
    <source>
        <dbReference type="ARBA" id="ARBA00001946"/>
    </source>
</evidence>
<evidence type="ECO:0000256" key="4">
    <source>
        <dbReference type="ARBA" id="ARBA00005019"/>
    </source>
</evidence>
<dbReference type="InterPro" id="IPR005248">
    <property type="entry name" value="NadD/NMNAT"/>
</dbReference>
<evidence type="ECO:0000256" key="8">
    <source>
        <dbReference type="ARBA" id="ARBA00022679"/>
    </source>
</evidence>
<dbReference type="Gene3D" id="3.40.50.620">
    <property type="entry name" value="HUPs"/>
    <property type="match status" value="1"/>
</dbReference>
<comment type="catalytic activity">
    <reaction evidence="14 16">
        <text>nicotinate beta-D-ribonucleotide + ATP + H(+) = deamido-NAD(+) + diphosphate</text>
        <dbReference type="Rhea" id="RHEA:22860"/>
        <dbReference type="ChEBI" id="CHEBI:15378"/>
        <dbReference type="ChEBI" id="CHEBI:30616"/>
        <dbReference type="ChEBI" id="CHEBI:33019"/>
        <dbReference type="ChEBI" id="CHEBI:57502"/>
        <dbReference type="ChEBI" id="CHEBI:58437"/>
        <dbReference type="EC" id="2.7.7.18"/>
    </reaction>
</comment>
<dbReference type="SUPFAM" id="SSF52374">
    <property type="entry name" value="Nucleotidylyl transferase"/>
    <property type="match status" value="1"/>
</dbReference>